<evidence type="ECO:0000313" key="2">
    <source>
        <dbReference type="EMBL" id="MDV5172245.1"/>
    </source>
</evidence>
<dbReference type="EMBL" id="JAWJZI010000025">
    <property type="protein sequence ID" value="MDV5172245.1"/>
    <property type="molecule type" value="Genomic_DNA"/>
</dbReference>
<feature type="domain" description="Putative DNA-binding" evidence="1">
    <location>
        <begin position="12"/>
        <end position="101"/>
    </location>
</feature>
<dbReference type="Pfam" id="PF09836">
    <property type="entry name" value="DUF2063"/>
    <property type="match status" value="1"/>
</dbReference>
<dbReference type="InterPro" id="IPR044922">
    <property type="entry name" value="DUF2063_N_sf"/>
</dbReference>
<reference evidence="2 3" key="1">
    <citation type="submission" date="2023-10" db="EMBL/GenBank/DDBJ databases">
        <title>Marine bacteria isolated from horseshoe crab.</title>
        <authorList>
            <person name="Cheng T.H."/>
        </authorList>
    </citation>
    <scope>NUCLEOTIDE SEQUENCE [LARGE SCALE GENOMIC DNA]</scope>
    <source>
        <strain evidence="2 3">HSC6</strain>
    </source>
</reference>
<keyword evidence="3" id="KW-1185">Reference proteome</keyword>
<gene>
    <name evidence="2" type="ORF">R2X38_24905</name>
</gene>
<evidence type="ECO:0000259" key="1">
    <source>
        <dbReference type="Pfam" id="PF09836"/>
    </source>
</evidence>
<dbReference type="GO" id="GO:0003677">
    <property type="term" value="F:DNA binding"/>
    <property type="evidence" value="ECO:0007669"/>
    <property type="project" value="UniProtKB-KW"/>
</dbReference>
<dbReference type="InterPro" id="IPR018640">
    <property type="entry name" value="DUF2063"/>
</dbReference>
<comment type="caution">
    <text evidence="2">The sequence shown here is derived from an EMBL/GenBank/DDBJ whole genome shotgun (WGS) entry which is preliminary data.</text>
</comment>
<proteinExistence type="predicted"/>
<dbReference type="Proteomes" id="UP001186452">
    <property type="component" value="Unassembled WGS sequence"/>
</dbReference>
<protein>
    <submittedName>
        <fullName evidence="2">DNA-binding domain-containing protein</fullName>
    </submittedName>
</protein>
<keyword evidence="2" id="KW-0238">DNA-binding</keyword>
<evidence type="ECO:0000313" key="3">
    <source>
        <dbReference type="Proteomes" id="UP001186452"/>
    </source>
</evidence>
<sequence>MMGSPQPNNLHQLQQDFAEALHYRPSSASETIADSSFGPEQLIQVYRNNFIISLSEVLEATYPCCKAVVGEECFAQIARQHVLIQPLGEGNVTDYGDGFSDTINNQPALVEAVPYLADLARLEWLVDRASQHIPINSDFPFEQLALITEDNLAQLVMEVAEPVYSFDAPYPVASLWQMITQDQIEQIDLSQPESVIIQHRPQGMQVLATTPSATALLRLCQQGKPLGEADEAMLAILGELIQQQFFTRIHGLPEGECAC</sequence>
<dbReference type="RefSeq" id="WP_317525037.1">
    <property type="nucleotide sequence ID" value="NZ_JAWJZI010000025.1"/>
</dbReference>
<dbReference type="Gene3D" id="1.10.150.690">
    <property type="entry name" value="DUF2063"/>
    <property type="match status" value="1"/>
</dbReference>
<name>A0ABU3ZQ85_9GAMM</name>
<accession>A0ABU3ZQ85</accession>
<organism evidence="2 3">
    <name type="scientific">Photobacterium rosenbergii</name>
    <dbReference type="NCBI Taxonomy" id="294936"/>
    <lineage>
        <taxon>Bacteria</taxon>
        <taxon>Pseudomonadati</taxon>
        <taxon>Pseudomonadota</taxon>
        <taxon>Gammaproteobacteria</taxon>
        <taxon>Vibrionales</taxon>
        <taxon>Vibrionaceae</taxon>
        <taxon>Photobacterium</taxon>
    </lineage>
</organism>